<proteinExistence type="inferred from homology"/>
<feature type="compositionally biased region" description="Basic and acidic residues" evidence="3">
    <location>
        <begin position="922"/>
        <end position="931"/>
    </location>
</feature>
<dbReference type="OrthoDB" id="39591at2759"/>
<comment type="similarity">
    <text evidence="1">Belongs to the Tango6 family.</text>
</comment>
<dbReference type="EMBL" id="ML213591">
    <property type="protein sequence ID" value="TFK43559.1"/>
    <property type="molecule type" value="Genomic_DNA"/>
</dbReference>
<evidence type="ECO:0000259" key="4">
    <source>
        <dbReference type="Pfam" id="PF10363"/>
    </source>
</evidence>
<dbReference type="Proteomes" id="UP000308652">
    <property type="component" value="Unassembled WGS sequence"/>
</dbReference>
<sequence length="1032" mass="113661">MSSSNSASSDLAAALSDGACLLDSKHTTGNAVPASDLKSVLETRLSQYFQRIGKDERLDETASLEDVQLRTADETLSVVERVQRIIGGNHPGNIPAIGTRDLAQLRMLISIVFKWGIDPLLTRVVQAWPSKPSTVGPSRIIDLTTTPDDYRLLSSLLFRVLFLLFPTGVHAQLPQTLITTTLLNRHIIDILRPCIALGWLPKLLSSNSMPTVHDLRPLSMRLLSILPPSQTIATLGTVLSSTPKLPIHVQKTCASLLSRQLLRSNGVPGLFEAIFGEEETGDIDVPVEKLEHVSRVLSTVPSNTKPQEYFHIIIPRIISILLEDAPAAYKRAAAFSISQLLADEVLSPHKELASAITLSIIHKPFLELPSDESNQTDSNSASPNHNLQPSNALSVLISLISNSDPSPVFISNLLSPIIPILYSLLYHLEKHKASDPTLKVSLHGILVTWGKIVTQAKGIEVLSSILDNGEGSEWRVDLGGNFARSQKSGPPSGLDLLTPDNFNRDEEPDVDTNLFDLYPDPSHFVQFLKTIERSDISSEIFVKLLEAYHTQKSDANSDPMQRIIRYLQVIMQMQKQMTEGTTSNILRTPAHILTFIKHVLESAQSQDSSGVKSARSTAPKIKDEPLENSDSDDDMEDSEIIRPDDEMVETAINLLLSILEVDEDLSARTMPILNDIFSLLEPIVRGRSSSLRPVAREARMVMTARLAATKGTRKANVTEENAQEIYQKALKLLQDPILPVRAHGLLLLRQLVTPSRDSKNTQAVDSAFVPAILSIFLQFLQDDDSYMFLNAVQGLAAMVDRFGKEVLRRLVNEYASGLQGIAASNLTQQDIDIRTRIGEALGTVIKRCGTALGIYADMLVPPLFNILRSREIPTTLRTSSLSLLADCIKTYPVAILPYLEDLASSMIDLIQIESVQTLTESARADDTKREDGDLDESSPTMDSHPTSLNSKFPPLRRAALHFLTLLIRETTRDIYDSPSTLSREGILPNNLIKRAKITLGYIAFTDADNVVRVMAREAGEDLAQLQDAITGV</sequence>
<dbReference type="STRING" id="68775.A0A5C3MDM8"/>
<evidence type="ECO:0000256" key="1">
    <source>
        <dbReference type="ARBA" id="ARBA00005724"/>
    </source>
</evidence>
<feature type="repeat" description="HEAT" evidence="2">
    <location>
        <begin position="772"/>
        <end position="810"/>
    </location>
</feature>
<evidence type="ECO:0000256" key="3">
    <source>
        <dbReference type="SAM" id="MobiDB-lite"/>
    </source>
</evidence>
<dbReference type="Pfam" id="PF23565">
    <property type="entry name" value="ARM_TANGO6"/>
    <property type="match status" value="1"/>
</dbReference>
<feature type="region of interest" description="Disordered" evidence="3">
    <location>
        <begin position="606"/>
        <end position="637"/>
    </location>
</feature>
<feature type="compositionally biased region" description="Acidic residues" evidence="3">
    <location>
        <begin position="626"/>
        <end position="637"/>
    </location>
</feature>
<dbReference type="Pfam" id="PF10363">
    <property type="entry name" value="RTP1_C1"/>
    <property type="match status" value="1"/>
</dbReference>
<dbReference type="GO" id="GO:0009306">
    <property type="term" value="P:protein secretion"/>
    <property type="evidence" value="ECO:0007669"/>
    <property type="project" value="TreeGrafter"/>
</dbReference>
<reference evidence="6 7" key="1">
    <citation type="journal article" date="2019" name="Nat. Ecol. Evol.">
        <title>Megaphylogeny resolves global patterns of mushroom evolution.</title>
        <authorList>
            <person name="Varga T."/>
            <person name="Krizsan K."/>
            <person name="Foldi C."/>
            <person name="Dima B."/>
            <person name="Sanchez-Garcia M."/>
            <person name="Sanchez-Ramirez S."/>
            <person name="Szollosi G.J."/>
            <person name="Szarkandi J.G."/>
            <person name="Papp V."/>
            <person name="Albert L."/>
            <person name="Andreopoulos W."/>
            <person name="Angelini C."/>
            <person name="Antonin V."/>
            <person name="Barry K.W."/>
            <person name="Bougher N.L."/>
            <person name="Buchanan P."/>
            <person name="Buyck B."/>
            <person name="Bense V."/>
            <person name="Catcheside P."/>
            <person name="Chovatia M."/>
            <person name="Cooper J."/>
            <person name="Damon W."/>
            <person name="Desjardin D."/>
            <person name="Finy P."/>
            <person name="Geml J."/>
            <person name="Haridas S."/>
            <person name="Hughes K."/>
            <person name="Justo A."/>
            <person name="Karasinski D."/>
            <person name="Kautmanova I."/>
            <person name="Kiss B."/>
            <person name="Kocsube S."/>
            <person name="Kotiranta H."/>
            <person name="LaButti K.M."/>
            <person name="Lechner B.E."/>
            <person name="Liimatainen K."/>
            <person name="Lipzen A."/>
            <person name="Lukacs Z."/>
            <person name="Mihaltcheva S."/>
            <person name="Morgado L.N."/>
            <person name="Niskanen T."/>
            <person name="Noordeloos M.E."/>
            <person name="Ohm R.A."/>
            <person name="Ortiz-Santana B."/>
            <person name="Ovrebo C."/>
            <person name="Racz N."/>
            <person name="Riley R."/>
            <person name="Savchenko A."/>
            <person name="Shiryaev A."/>
            <person name="Soop K."/>
            <person name="Spirin V."/>
            <person name="Szebenyi C."/>
            <person name="Tomsovsky M."/>
            <person name="Tulloss R.E."/>
            <person name="Uehling J."/>
            <person name="Grigoriev I.V."/>
            <person name="Vagvolgyi C."/>
            <person name="Papp T."/>
            <person name="Martin F.M."/>
            <person name="Miettinen O."/>
            <person name="Hibbett D.S."/>
            <person name="Nagy L.G."/>
        </authorList>
    </citation>
    <scope>NUCLEOTIDE SEQUENCE [LARGE SCALE GENOMIC DNA]</scope>
    <source>
        <strain evidence="6 7">CBS 166.37</strain>
    </source>
</reference>
<dbReference type="AlphaFoldDB" id="A0A5C3MDM8"/>
<dbReference type="PANTHER" id="PTHR20959:SF1">
    <property type="entry name" value="TRANSPORT AND GOLGI ORGANIZATION PROTEIN 6 HOMOLOG"/>
    <property type="match status" value="1"/>
</dbReference>
<dbReference type="InterPro" id="IPR011989">
    <property type="entry name" value="ARM-like"/>
</dbReference>
<feature type="compositionally biased region" description="Polar residues" evidence="3">
    <location>
        <begin position="937"/>
        <end position="948"/>
    </location>
</feature>
<feature type="domain" description="TANGO6 HEAT repeat" evidence="5">
    <location>
        <begin position="261"/>
        <end position="469"/>
    </location>
</feature>
<dbReference type="SUPFAM" id="SSF48371">
    <property type="entry name" value="ARM repeat"/>
    <property type="match status" value="2"/>
</dbReference>
<name>A0A5C3MDM8_9AGAR</name>
<dbReference type="InterPro" id="IPR039600">
    <property type="entry name" value="TANGO6/Rtp1"/>
</dbReference>
<keyword evidence="7" id="KW-1185">Reference proteome</keyword>
<gene>
    <name evidence="6" type="ORF">BDQ12DRAFT_643120</name>
</gene>
<dbReference type="Gene3D" id="1.25.10.10">
    <property type="entry name" value="Leucine-rich Repeat Variant"/>
    <property type="match status" value="1"/>
</dbReference>
<organism evidence="6 7">
    <name type="scientific">Crucibulum laeve</name>
    <dbReference type="NCBI Taxonomy" id="68775"/>
    <lineage>
        <taxon>Eukaryota</taxon>
        <taxon>Fungi</taxon>
        <taxon>Dikarya</taxon>
        <taxon>Basidiomycota</taxon>
        <taxon>Agaricomycotina</taxon>
        <taxon>Agaricomycetes</taxon>
        <taxon>Agaricomycetidae</taxon>
        <taxon>Agaricales</taxon>
        <taxon>Agaricineae</taxon>
        <taxon>Nidulariaceae</taxon>
        <taxon>Crucibulum</taxon>
    </lineage>
</organism>
<evidence type="ECO:0000256" key="2">
    <source>
        <dbReference type="PROSITE-ProRule" id="PRU00103"/>
    </source>
</evidence>
<evidence type="ECO:0000313" key="7">
    <source>
        <dbReference type="Proteomes" id="UP000308652"/>
    </source>
</evidence>
<dbReference type="InterPro" id="IPR019451">
    <property type="entry name" value="Rtp1_C1"/>
</dbReference>
<dbReference type="PANTHER" id="PTHR20959">
    <property type="entry name" value="TRANSPORT AND GOLGI ORGANIZATION PROTEIN 6 FAMILY MEMBER"/>
    <property type="match status" value="1"/>
</dbReference>
<dbReference type="InterPro" id="IPR016024">
    <property type="entry name" value="ARM-type_fold"/>
</dbReference>
<evidence type="ECO:0000259" key="5">
    <source>
        <dbReference type="Pfam" id="PF23565"/>
    </source>
</evidence>
<feature type="domain" description="RNA polymerase II assembly factor Rtp1 C-terminal" evidence="4">
    <location>
        <begin position="726"/>
        <end position="850"/>
    </location>
</feature>
<evidence type="ECO:0000313" key="6">
    <source>
        <dbReference type="EMBL" id="TFK43559.1"/>
    </source>
</evidence>
<dbReference type="PROSITE" id="PS50077">
    <property type="entry name" value="HEAT_REPEAT"/>
    <property type="match status" value="1"/>
</dbReference>
<dbReference type="InterPro" id="IPR057407">
    <property type="entry name" value="HEAT_TANGO6"/>
</dbReference>
<feature type="compositionally biased region" description="Polar residues" evidence="3">
    <location>
        <begin position="606"/>
        <end position="616"/>
    </location>
</feature>
<accession>A0A5C3MDM8</accession>
<protein>
    <submittedName>
        <fullName evidence="6">Uncharacterized protein</fullName>
    </submittedName>
</protein>
<feature type="region of interest" description="Disordered" evidence="3">
    <location>
        <begin position="920"/>
        <end position="948"/>
    </location>
</feature>
<dbReference type="InterPro" id="IPR021133">
    <property type="entry name" value="HEAT_type_2"/>
</dbReference>